<reference evidence="2 7" key="1">
    <citation type="journal article" date="2018" name="Nat. Biotechnol.">
        <title>A standardized bacterial taxonomy based on genome phylogeny substantially revises the tree of life.</title>
        <authorList>
            <person name="Parks D.H."/>
            <person name="Chuvochina M."/>
            <person name="Waite D.W."/>
            <person name="Rinke C."/>
            <person name="Skarshewski A."/>
            <person name="Chaumeil P.A."/>
            <person name="Hugenholtz P."/>
        </authorList>
    </citation>
    <scope>NUCLEOTIDE SEQUENCE [LARGE SCALE GENOMIC DNA]</scope>
    <source>
        <strain evidence="2">UBA9049</strain>
    </source>
</reference>
<dbReference type="AlphaFoldDB" id="A0A368V1A4"/>
<evidence type="ECO:0008006" key="8">
    <source>
        <dbReference type="Google" id="ProtNLM"/>
    </source>
</evidence>
<dbReference type="EMBL" id="QNSA01000007">
    <property type="protein sequence ID" value="RBP72537.1"/>
    <property type="molecule type" value="Genomic_DNA"/>
</dbReference>
<dbReference type="EMBL" id="QPJB01000007">
    <property type="protein sequence ID" value="RCW33464.1"/>
    <property type="molecule type" value="Genomic_DNA"/>
</dbReference>
<keyword evidence="6" id="KW-1185">Reference proteome</keyword>
<evidence type="ECO:0000313" key="7">
    <source>
        <dbReference type="Proteomes" id="UP000261325"/>
    </source>
</evidence>
<evidence type="ECO:0000256" key="1">
    <source>
        <dbReference type="SAM" id="Coils"/>
    </source>
</evidence>
<organism evidence="4 5">
    <name type="scientific">Marinobacter nauticus</name>
    <name type="common">Marinobacter hydrocarbonoclasticus</name>
    <name type="synonym">Marinobacter aquaeolei</name>
    <dbReference type="NCBI Taxonomy" id="2743"/>
    <lineage>
        <taxon>Bacteria</taxon>
        <taxon>Pseudomonadati</taxon>
        <taxon>Pseudomonadota</taxon>
        <taxon>Gammaproteobacteria</taxon>
        <taxon>Pseudomonadales</taxon>
        <taxon>Marinobacteraceae</taxon>
        <taxon>Marinobacter</taxon>
    </lineage>
</organism>
<name>A0A368V1A4_MARNT</name>
<dbReference type="Proteomes" id="UP000261325">
    <property type="component" value="Unassembled WGS sequence"/>
</dbReference>
<accession>A0A368V1A4</accession>
<evidence type="ECO:0000313" key="2">
    <source>
        <dbReference type="EMBL" id="HAC27753.1"/>
    </source>
</evidence>
<reference evidence="4 5" key="2">
    <citation type="submission" date="2018-07" db="EMBL/GenBank/DDBJ databases">
        <title>Freshwater and sediment microbial communities from various areas in North America, analyzing microbe dynamics in response to fracking.</title>
        <authorList>
            <person name="Lamendella R."/>
        </authorList>
    </citation>
    <scope>NUCLEOTIDE SEQUENCE [LARGE SCALE GENOMIC DNA]</scope>
    <source>
        <strain evidence="4 5">114E</strain>
        <strain evidence="3 6">114E_o</strain>
    </source>
</reference>
<protein>
    <recommendedName>
        <fullName evidence="8">Coiled coil domain-containing protein</fullName>
    </recommendedName>
</protein>
<dbReference type="Proteomes" id="UP000253065">
    <property type="component" value="Unassembled WGS sequence"/>
</dbReference>
<evidence type="ECO:0000313" key="3">
    <source>
        <dbReference type="EMBL" id="RBP72537.1"/>
    </source>
</evidence>
<dbReference type="OMA" id="QTEYWSK"/>
<gene>
    <name evidence="2" type="ORF">DCF82_08070</name>
    <name evidence="4" type="ORF">DET51_107135</name>
    <name evidence="3" type="ORF">DET64_107135</name>
</gene>
<dbReference type="EMBL" id="DLYI01000100">
    <property type="protein sequence ID" value="HAC27753.1"/>
    <property type="molecule type" value="Genomic_DNA"/>
</dbReference>
<proteinExistence type="predicted"/>
<evidence type="ECO:0000313" key="4">
    <source>
        <dbReference type="EMBL" id="RCW33464.1"/>
    </source>
</evidence>
<feature type="coiled-coil region" evidence="1">
    <location>
        <begin position="22"/>
        <end position="84"/>
    </location>
</feature>
<evidence type="ECO:0000313" key="5">
    <source>
        <dbReference type="Proteomes" id="UP000252795"/>
    </source>
</evidence>
<comment type="caution">
    <text evidence="4">The sequence shown here is derived from an EMBL/GenBank/DDBJ whole genome shotgun (WGS) entry which is preliminary data.</text>
</comment>
<keyword evidence="1" id="KW-0175">Coiled coil</keyword>
<evidence type="ECO:0000313" key="6">
    <source>
        <dbReference type="Proteomes" id="UP000253065"/>
    </source>
</evidence>
<dbReference type="Proteomes" id="UP000252795">
    <property type="component" value="Unassembled WGS sequence"/>
</dbReference>
<dbReference type="RefSeq" id="WP_011786264.1">
    <property type="nucleotide sequence ID" value="NZ_CAXQQL010000034.1"/>
</dbReference>
<sequence>MSLKESLQKKLETQTEYWSKQIDSLRAEADEKMAKAKDDQAEAEIQREFSERIQAVEDHIETARSKLGELKDSGEDQLEDLKKRIDEWLPSNTN</sequence>